<dbReference type="Pfam" id="PF01557">
    <property type="entry name" value="FAA_hydrolase"/>
    <property type="match status" value="1"/>
</dbReference>
<dbReference type="SUPFAM" id="SSF56529">
    <property type="entry name" value="FAH"/>
    <property type="match status" value="1"/>
</dbReference>
<dbReference type="AlphaFoldDB" id="A0A842HLM4"/>
<gene>
    <name evidence="3" type="ORF">GTU67_04395</name>
</gene>
<organism evidence="3 4">
    <name type="scientific">Pusillimonas minor</name>
    <dbReference type="NCBI Taxonomy" id="2697024"/>
    <lineage>
        <taxon>Bacteria</taxon>
        <taxon>Pseudomonadati</taxon>
        <taxon>Pseudomonadota</taxon>
        <taxon>Betaproteobacteria</taxon>
        <taxon>Burkholderiales</taxon>
        <taxon>Alcaligenaceae</taxon>
        <taxon>Pusillimonas</taxon>
    </lineage>
</organism>
<keyword evidence="3" id="KW-0378">Hydrolase</keyword>
<evidence type="ECO:0000313" key="3">
    <source>
        <dbReference type="EMBL" id="MBC2769153.1"/>
    </source>
</evidence>
<feature type="domain" description="Fumarylacetoacetase-like C-terminal" evidence="2">
    <location>
        <begin position="79"/>
        <end position="282"/>
    </location>
</feature>
<reference evidence="3 4" key="1">
    <citation type="submission" date="2020-08" db="EMBL/GenBank/DDBJ databases">
        <title>Paraeoetvoesia sp. YC-7-48 draft genome sequence.</title>
        <authorList>
            <person name="Yao L."/>
        </authorList>
    </citation>
    <scope>NUCLEOTIDE SEQUENCE [LARGE SCALE GENOMIC DNA]</scope>
    <source>
        <strain evidence="4">YC-7-48</strain>
    </source>
</reference>
<dbReference type="Proteomes" id="UP000545386">
    <property type="component" value="Unassembled WGS sequence"/>
</dbReference>
<keyword evidence="4" id="KW-1185">Reference proteome</keyword>
<evidence type="ECO:0000256" key="1">
    <source>
        <dbReference type="ARBA" id="ARBA00022723"/>
    </source>
</evidence>
<dbReference type="GO" id="GO:0016787">
    <property type="term" value="F:hydrolase activity"/>
    <property type="evidence" value="ECO:0007669"/>
    <property type="project" value="UniProtKB-KW"/>
</dbReference>
<dbReference type="GO" id="GO:0046872">
    <property type="term" value="F:metal ion binding"/>
    <property type="evidence" value="ECO:0007669"/>
    <property type="project" value="UniProtKB-KW"/>
</dbReference>
<evidence type="ECO:0000313" key="4">
    <source>
        <dbReference type="Proteomes" id="UP000545386"/>
    </source>
</evidence>
<dbReference type="RefSeq" id="WP_185778926.1">
    <property type="nucleotide sequence ID" value="NZ_JACJUU010000002.1"/>
</dbReference>
<evidence type="ECO:0000259" key="2">
    <source>
        <dbReference type="Pfam" id="PF01557"/>
    </source>
</evidence>
<dbReference type="InterPro" id="IPR011234">
    <property type="entry name" value="Fumarylacetoacetase-like_C"/>
</dbReference>
<sequence>MKICRFNDNRLGVVQGDRVFDVTAALDVLPEIRYPAPTVDLLIANLDKVRARIDALLPSAESHAVGSVSFLSPVANPGKIVAAPVNYKKHLEEARTDEQIHHQNAILEIQKIGLFLKATSSLVGVSAGVDIEHPNRRNDHEAEVVVVIGKAGRNISQANALDHVAGYCIGLDMTTRGPEERSMRKSIDSYSVVGPWMVTSDELTDPSALDFELTVNGEPRQKANTRDLILNIPQLIEYASSFYTLHPGDILFTGTPEGVGPVVGGDTVRVTMQGIGEVEVAVRSPKQ</sequence>
<proteinExistence type="predicted"/>
<protein>
    <submittedName>
        <fullName evidence="3">Fumarylacetoacetate hydrolase family protein</fullName>
    </submittedName>
</protein>
<accession>A0A842HLM4</accession>
<dbReference type="EMBL" id="JACJUU010000002">
    <property type="protein sequence ID" value="MBC2769153.1"/>
    <property type="molecule type" value="Genomic_DNA"/>
</dbReference>
<name>A0A842HLM4_9BURK</name>
<dbReference type="Gene3D" id="3.90.850.10">
    <property type="entry name" value="Fumarylacetoacetase-like, C-terminal domain"/>
    <property type="match status" value="1"/>
</dbReference>
<dbReference type="PANTHER" id="PTHR11820">
    <property type="entry name" value="ACYLPYRUVASE"/>
    <property type="match status" value="1"/>
</dbReference>
<comment type="caution">
    <text evidence="3">The sequence shown here is derived from an EMBL/GenBank/DDBJ whole genome shotgun (WGS) entry which is preliminary data.</text>
</comment>
<keyword evidence="1" id="KW-0479">Metal-binding</keyword>
<dbReference type="InterPro" id="IPR036663">
    <property type="entry name" value="Fumarylacetoacetase_C_sf"/>
</dbReference>